<dbReference type="InterPro" id="IPR029044">
    <property type="entry name" value="Nucleotide-diphossugar_trans"/>
</dbReference>
<sequence length="239" mass="27624">MPKCLVHLCGKSLLQRQIDTLNSCGIENIQIVTGYCSQNIETLGYLTSKNCQYDTINMVYSLFTARDFFNTAEDLIISYGDIVYDKENLLRLIDCSGELAIMNDRGWFDLWSLRMENPLEDAETFIFDDDGYVKSLGQKPVSYTQIEGQYTGLIKVSADKLEEVVEFYNGLNKEIFNDRKDFNNMYMTTFLQLLINEGWKAKSVDVKNRWLEVDSIHDLSMYEALAMEGNLGKYYKIEL</sequence>
<dbReference type="PANTHER" id="PTHR43584:SF8">
    <property type="entry name" value="N-ACETYLMURAMATE ALPHA-1-PHOSPHATE URIDYLYLTRANSFERASE"/>
    <property type="match status" value="1"/>
</dbReference>
<dbReference type="GO" id="GO:0016779">
    <property type="term" value="F:nucleotidyltransferase activity"/>
    <property type="evidence" value="ECO:0007669"/>
    <property type="project" value="UniProtKB-KW"/>
</dbReference>
<keyword evidence="1 5" id="KW-0808">Transferase</keyword>
<evidence type="ECO:0000313" key="6">
    <source>
        <dbReference type="Proteomes" id="UP000502894"/>
    </source>
</evidence>
<protein>
    <submittedName>
        <fullName evidence="5">Sugar nucleotidyltransferase</fullName>
    </submittedName>
</protein>
<evidence type="ECO:0000259" key="4">
    <source>
        <dbReference type="Pfam" id="PF12804"/>
    </source>
</evidence>
<keyword evidence="6" id="KW-1185">Reference proteome</keyword>
<dbReference type="PANTHER" id="PTHR43584">
    <property type="entry name" value="NUCLEOTIDYL TRANSFERASE"/>
    <property type="match status" value="1"/>
</dbReference>
<name>A0A6F8T4I1_9GAMM</name>
<dbReference type="InterPro" id="IPR050065">
    <property type="entry name" value="GlmU-like"/>
</dbReference>
<evidence type="ECO:0000256" key="1">
    <source>
        <dbReference type="ARBA" id="ARBA00022679"/>
    </source>
</evidence>
<dbReference type="Proteomes" id="UP000502894">
    <property type="component" value="Chromosome"/>
</dbReference>
<evidence type="ECO:0000256" key="3">
    <source>
        <dbReference type="ARBA" id="ARBA00022842"/>
    </source>
</evidence>
<dbReference type="SUPFAM" id="SSF53448">
    <property type="entry name" value="Nucleotide-diphospho-sugar transferases"/>
    <property type="match status" value="1"/>
</dbReference>
<evidence type="ECO:0000256" key="2">
    <source>
        <dbReference type="ARBA" id="ARBA00022695"/>
    </source>
</evidence>
<dbReference type="EMBL" id="AP022839">
    <property type="protein sequence ID" value="BCA94932.1"/>
    <property type="molecule type" value="Genomic_DNA"/>
</dbReference>
<keyword evidence="2" id="KW-0548">Nucleotidyltransferase</keyword>
<gene>
    <name evidence="5" type="ORF">TUM19329_12930</name>
</gene>
<dbReference type="KEGG" id="lant:TUM19329_12930"/>
<proteinExistence type="predicted"/>
<evidence type="ECO:0000313" key="5">
    <source>
        <dbReference type="EMBL" id="BCA94932.1"/>
    </source>
</evidence>
<dbReference type="Pfam" id="PF12804">
    <property type="entry name" value="NTP_transf_3"/>
    <property type="match status" value="1"/>
</dbReference>
<dbReference type="AlphaFoldDB" id="A0A6F8T4I1"/>
<dbReference type="RefSeq" id="WP_173236664.1">
    <property type="nucleotide sequence ID" value="NZ_AP022839.1"/>
</dbReference>
<dbReference type="InterPro" id="IPR025877">
    <property type="entry name" value="MobA-like_NTP_Trfase"/>
</dbReference>
<feature type="domain" description="MobA-like NTP transferase" evidence="4">
    <location>
        <begin position="2"/>
        <end position="96"/>
    </location>
</feature>
<dbReference type="Gene3D" id="3.90.550.10">
    <property type="entry name" value="Spore Coat Polysaccharide Biosynthesis Protein SpsA, Chain A"/>
    <property type="match status" value="1"/>
</dbReference>
<reference evidence="5" key="1">
    <citation type="journal article" date="2020" name="Microbiol. Resour. Announc.">
        <title>Complete Genome Sequence of Novel Psychrotolerant Legionella Strain TUM19329, Isolated from Antarctic Lake Sediment.</title>
        <authorList>
            <person name="Shimada S."/>
            <person name="Nakai R."/>
            <person name="Aoki K."/>
            <person name="Shimoeda N."/>
            <person name="Ohno G."/>
            <person name="Miyazaki Y."/>
            <person name="Kudoh S."/>
            <person name="Imura S."/>
            <person name="Watanabe K."/>
            <person name="Ishii Y."/>
            <person name="Tateda K."/>
        </authorList>
    </citation>
    <scope>NUCLEOTIDE SEQUENCE [LARGE SCALE GENOMIC DNA]</scope>
    <source>
        <strain evidence="5">TUM19329</strain>
    </source>
</reference>
<keyword evidence="3" id="KW-0460">Magnesium</keyword>
<accession>A0A6F8T4I1</accession>
<dbReference type="CDD" id="cd02523">
    <property type="entry name" value="PC_cytidylyltransferase"/>
    <property type="match status" value="1"/>
</dbReference>
<organism evidence="5 6">
    <name type="scientific">Legionella antarctica</name>
    <dbReference type="NCBI Taxonomy" id="2708020"/>
    <lineage>
        <taxon>Bacteria</taxon>
        <taxon>Pseudomonadati</taxon>
        <taxon>Pseudomonadota</taxon>
        <taxon>Gammaproteobacteria</taxon>
        <taxon>Legionellales</taxon>
        <taxon>Legionellaceae</taxon>
        <taxon>Legionella</taxon>
    </lineage>
</organism>